<dbReference type="SUPFAM" id="SSF69255">
    <property type="entry name" value="gp5 N-terminal domain-like"/>
    <property type="match status" value="1"/>
</dbReference>
<dbReference type="Pfam" id="PF04717">
    <property type="entry name" value="Phage_base_V"/>
    <property type="match status" value="1"/>
</dbReference>
<evidence type="ECO:0000259" key="1">
    <source>
        <dbReference type="Pfam" id="PF04717"/>
    </source>
</evidence>
<comment type="caution">
    <text evidence="2">The sequence shown here is derived from an EMBL/GenBank/DDBJ whole genome shotgun (WGS) entry which is preliminary data.</text>
</comment>
<dbReference type="InterPro" id="IPR006531">
    <property type="entry name" value="Gp5/Vgr_OB"/>
</dbReference>
<dbReference type="Pfam" id="PF05954">
    <property type="entry name" value="Phage_GPD"/>
    <property type="match status" value="1"/>
</dbReference>
<dbReference type="Gene3D" id="3.55.50.10">
    <property type="entry name" value="Baseplate protein-like domains"/>
    <property type="match status" value="1"/>
</dbReference>
<evidence type="ECO:0000313" key="3">
    <source>
        <dbReference type="Proteomes" id="UP000653730"/>
    </source>
</evidence>
<proteinExistence type="predicted"/>
<keyword evidence="3" id="KW-1185">Reference proteome</keyword>
<feature type="domain" description="Gp5/Type VI secretion system Vgr protein OB-fold" evidence="1">
    <location>
        <begin position="367"/>
        <end position="441"/>
    </location>
</feature>
<name>A0A926JVA0_9FLAO</name>
<protein>
    <recommendedName>
        <fullName evidence="1">Gp5/Type VI secretion system Vgr protein OB-fold domain-containing protein</fullName>
    </recommendedName>
</protein>
<gene>
    <name evidence="2" type="ORF">IBL28_18735</name>
</gene>
<accession>A0A926JVA0</accession>
<dbReference type="InterPro" id="IPR037026">
    <property type="entry name" value="Vgr_OB-fold_dom_sf"/>
</dbReference>
<dbReference type="RefSeq" id="WP_187967141.1">
    <property type="nucleotide sequence ID" value="NZ_JACVDC010000084.1"/>
</dbReference>
<dbReference type="Gene3D" id="2.40.50.230">
    <property type="entry name" value="Gp5 N-terminal domain"/>
    <property type="match status" value="1"/>
</dbReference>
<reference evidence="2 3" key="1">
    <citation type="submission" date="2020-09" db="EMBL/GenBank/DDBJ databases">
        <title>Sinomicrobium weinanense sp. nov., a halophilic bacteria isolated from saline-alkali soil.</title>
        <authorList>
            <person name="Wu P."/>
            <person name="Ren H."/>
            <person name="Mei Y."/>
            <person name="Liang Y."/>
            <person name="Chen Z."/>
        </authorList>
    </citation>
    <scope>NUCLEOTIDE SEQUENCE [LARGE SCALE GENOMIC DNA]</scope>
    <source>
        <strain evidence="2 3">FJxs</strain>
    </source>
</reference>
<dbReference type="EMBL" id="JACVDC010000084">
    <property type="protein sequence ID" value="MBC9798016.1"/>
    <property type="molecule type" value="Genomic_DNA"/>
</dbReference>
<feature type="non-terminal residue" evidence="2">
    <location>
        <position position="493"/>
    </location>
</feature>
<dbReference type="SUPFAM" id="SSF69279">
    <property type="entry name" value="Phage tail proteins"/>
    <property type="match status" value="2"/>
</dbReference>
<dbReference type="AlphaFoldDB" id="A0A926JVA0"/>
<dbReference type="Proteomes" id="UP000653730">
    <property type="component" value="Unassembled WGS sequence"/>
</dbReference>
<sequence>MALQTDFIIKIGEFRLNTFLHLELTQNIDDHHELTLECREDEVYLQYPELYGNYQKLIGEKIRITMKGTNGMFSAHTGYFKGVVTRIKARKSDDREGKRLQFRAYSPSMLMDNGPESLSFLKKDFIHIVHNTTRLYNNDMLKISTNPSKNQVYPYIVQYNESDYDFLKRMCSRQGEWFYYNGVELVIGQEDAGEDIELYYGYNLTEFDLEMTLQPTRFKYHGNDLSEGASHHSSTRPFENSINGITGELIRSSGKVFDKETIVQHNLLVNEGSGQTDMDHYAHLNFQKKVANMLFVYGKSESPALRPGTLVRIVDEDGNAAGRYKIIATTHHCTDTGDYENTFKAVPATVNISPYSSPGNYPECESQPATVIDNNDPRGLGRIKVQMAWQKENAQTTDWIPLSSPNGGSGKGFHFIPETGETVMVDFQSGNAEMPYVTGCVQHGNASSGYADPSNNLKAIQSRNGNKIIMDDNSGSMFISDNGGSSSLYDGAG</sequence>
<organism evidence="2 3">
    <name type="scientific">Sinomicrobium weinanense</name>
    <dbReference type="NCBI Taxonomy" id="2842200"/>
    <lineage>
        <taxon>Bacteria</taxon>
        <taxon>Pseudomonadati</taxon>
        <taxon>Bacteroidota</taxon>
        <taxon>Flavobacteriia</taxon>
        <taxon>Flavobacteriales</taxon>
        <taxon>Flavobacteriaceae</taxon>
        <taxon>Sinomicrobium</taxon>
    </lineage>
</organism>
<evidence type="ECO:0000313" key="2">
    <source>
        <dbReference type="EMBL" id="MBC9798016.1"/>
    </source>
</evidence>